<dbReference type="EMBL" id="MUYF01000003">
    <property type="protein sequence ID" value="OOL81928.1"/>
    <property type="molecule type" value="Genomic_DNA"/>
</dbReference>
<evidence type="ECO:0000256" key="1">
    <source>
        <dbReference type="ARBA" id="ARBA00023015"/>
    </source>
</evidence>
<sequence length="232" mass="27020">MVNRDIELFMEGLDERPFFKKFSAEAVAQIKNMSIIRQYDKGQMLFYEQDPKNYYYFVLNGLIKLESRSYNGESIYADFITTNDFFPYGEVFGDDVYTASAEAETTAMMLMLPVDEFEAIVRSSPAILLEMYKELSQVLLYHEKRVRAVTISSATERVEQMLALWMLDMGHMKDQHVIIPYPLTIIQLAEVAGTTRETAGKVIKRLTEEERINYGRKQIEILDADYFFELIE</sequence>
<dbReference type="Pfam" id="PF00027">
    <property type="entry name" value="cNMP_binding"/>
    <property type="match status" value="1"/>
</dbReference>
<dbReference type="InterPro" id="IPR014710">
    <property type="entry name" value="RmlC-like_jellyroll"/>
</dbReference>
<dbReference type="GO" id="GO:0003677">
    <property type="term" value="F:DNA binding"/>
    <property type="evidence" value="ECO:0007669"/>
    <property type="project" value="UniProtKB-KW"/>
</dbReference>
<dbReference type="SUPFAM" id="SSF46785">
    <property type="entry name" value="Winged helix' DNA-binding domain"/>
    <property type="match status" value="1"/>
</dbReference>
<reference evidence="8 10" key="2">
    <citation type="submission" date="2017-03" db="EMBL/GenBank/DDBJ databases">
        <title>wgs assembly of Dolosigranulum pigrum KPL CDC strains.</title>
        <authorList>
            <person name="Brugger S.D."/>
            <person name="Pettigrew M."/>
            <person name="Kong Y."/>
            <person name="Lemon K.P."/>
        </authorList>
    </citation>
    <scope>NUCLEOTIDE SEQUENCE [LARGE SCALE GENOMIC DNA]</scope>
    <source>
        <strain evidence="8 10">KPL1931_CDC4294-98</strain>
    </source>
</reference>
<dbReference type="PROSITE" id="PS51063">
    <property type="entry name" value="HTH_CRP_2"/>
    <property type="match status" value="1"/>
</dbReference>
<dbReference type="Proteomes" id="UP000190409">
    <property type="component" value="Unassembled WGS sequence"/>
</dbReference>
<name>A0A1S8KQB7_9LACT</name>
<dbReference type="AlphaFoldDB" id="A0A1S8KQB7"/>
<dbReference type="Proteomes" id="UP000249099">
    <property type="component" value="Unassembled WGS sequence"/>
</dbReference>
<dbReference type="PANTHER" id="PTHR24567">
    <property type="entry name" value="CRP FAMILY TRANSCRIPTIONAL REGULATORY PROTEIN"/>
    <property type="match status" value="1"/>
</dbReference>
<dbReference type="CDD" id="cd00038">
    <property type="entry name" value="CAP_ED"/>
    <property type="match status" value="1"/>
</dbReference>
<feature type="domain" description="HTH crp-type" evidence="5">
    <location>
        <begin position="152"/>
        <end position="225"/>
    </location>
</feature>
<dbReference type="Proteomes" id="UP000315953">
    <property type="component" value="Chromosome"/>
</dbReference>
<evidence type="ECO:0000313" key="6">
    <source>
        <dbReference type="EMBL" id="OOL81928.1"/>
    </source>
</evidence>
<feature type="domain" description="Cyclic nucleotide-binding" evidence="4">
    <location>
        <begin position="18"/>
        <end position="138"/>
    </location>
</feature>
<gene>
    <name evidence="8" type="ORF">B8A44_01170</name>
    <name evidence="6" type="ORF">BWX42_09710</name>
    <name evidence="7" type="ORF">FNV33_02110</name>
</gene>
<keyword evidence="3" id="KW-0804">Transcription</keyword>
<evidence type="ECO:0000313" key="9">
    <source>
        <dbReference type="Proteomes" id="UP000190409"/>
    </source>
</evidence>
<dbReference type="SUPFAM" id="SSF51206">
    <property type="entry name" value="cAMP-binding domain-like"/>
    <property type="match status" value="1"/>
</dbReference>
<dbReference type="RefSeq" id="WP_004634728.1">
    <property type="nucleotide sequence ID" value="NZ_CAJHJL010000004.1"/>
</dbReference>
<evidence type="ECO:0000259" key="5">
    <source>
        <dbReference type="PROSITE" id="PS51063"/>
    </source>
</evidence>
<dbReference type="InterPro" id="IPR036388">
    <property type="entry name" value="WH-like_DNA-bd_sf"/>
</dbReference>
<dbReference type="SMART" id="SM00100">
    <property type="entry name" value="cNMP"/>
    <property type="match status" value="1"/>
</dbReference>
<dbReference type="GO" id="GO:0005829">
    <property type="term" value="C:cytosol"/>
    <property type="evidence" value="ECO:0007669"/>
    <property type="project" value="TreeGrafter"/>
</dbReference>
<dbReference type="InterPro" id="IPR018490">
    <property type="entry name" value="cNMP-bd_dom_sf"/>
</dbReference>
<evidence type="ECO:0000313" key="8">
    <source>
        <dbReference type="EMBL" id="RAN65005.1"/>
    </source>
</evidence>
<dbReference type="EMBL" id="NAQV01000003">
    <property type="protein sequence ID" value="RAN65005.1"/>
    <property type="molecule type" value="Genomic_DNA"/>
</dbReference>
<keyword evidence="2" id="KW-0238">DNA-binding</keyword>
<dbReference type="InterPro" id="IPR012318">
    <property type="entry name" value="HTH_CRP"/>
</dbReference>
<proteinExistence type="predicted"/>
<dbReference type="EMBL" id="CP041626">
    <property type="protein sequence ID" value="QDO90906.1"/>
    <property type="molecule type" value="Genomic_DNA"/>
</dbReference>
<dbReference type="KEGG" id="dpm:FNV33_02110"/>
<dbReference type="Pfam" id="PF13545">
    <property type="entry name" value="HTH_Crp_2"/>
    <property type="match status" value="1"/>
</dbReference>
<dbReference type="GeneID" id="42693627"/>
<dbReference type="InterPro" id="IPR050397">
    <property type="entry name" value="Env_Response_Regulators"/>
</dbReference>
<dbReference type="InterPro" id="IPR000595">
    <property type="entry name" value="cNMP-bd_dom"/>
</dbReference>
<dbReference type="InterPro" id="IPR036390">
    <property type="entry name" value="WH_DNA-bd_sf"/>
</dbReference>
<keyword evidence="1" id="KW-0805">Transcription regulation</keyword>
<evidence type="ECO:0000259" key="4">
    <source>
        <dbReference type="PROSITE" id="PS50042"/>
    </source>
</evidence>
<dbReference type="Gene3D" id="2.60.120.10">
    <property type="entry name" value="Jelly Rolls"/>
    <property type="match status" value="1"/>
</dbReference>
<dbReference type="Gene3D" id="1.10.10.10">
    <property type="entry name" value="Winged helix-like DNA-binding domain superfamily/Winged helix DNA-binding domain"/>
    <property type="match status" value="1"/>
</dbReference>
<dbReference type="SMART" id="SM00419">
    <property type="entry name" value="HTH_CRP"/>
    <property type="match status" value="1"/>
</dbReference>
<dbReference type="PROSITE" id="PS50042">
    <property type="entry name" value="CNMP_BINDING_3"/>
    <property type="match status" value="1"/>
</dbReference>
<evidence type="ECO:0000313" key="11">
    <source>
        <dbReference type="Proteomes" id="UP000315953"/>
    </source>
</evidence>
<dbReference type="PANTHER" id="PTHR24567:SF74">
    <property type="entry name" value="HTH-TYPE TRANSCRIPTIONAL REGULATOR ARCR"/>
    <property type="match status" value="1"/>
</dbReference>
<organism evidence="6 9">
    <name type="scientific">Dolosigranulum pigrum</name>
    <dbReference type="NCBI Taxonomy" id="29394"/>
    <lineage>
        <taxon>Bacteria</taxon>
        <taxon>Bacillati</taxon>
        <taxon>Bacillota</taxon>
        <taxon>Bacilli</taxon>
        <taxon>Lactobacillales</taxon>
        <taxon>Carnobacteriaceae</taxon>
        <taxon>Dolosigranulum</taxon>
    </lineage>
</organism>
<evidence type="ECO:0000256" key="3">
    <source>
        <dbReference type="ARBA" id="ARBA00023163"/>
    </source>
</evidence>
<dbReference type="OrthoDB" id="9810708at2"/>
<protein>
    <submittedName>
        <fullName evidence="7">Crp/Fnr family transcriptional regulator</fullName>
    </submittedName>
</protein>
<reference evidence="7 11" key="3">
    <citation type="submission" date="2019-07" db="EMBL/GenBank/DDBJ databases">
        <title>Genome assembly of a nasal isolate of Dolosigranulum pigrum from a chronic sinusitis patient.</title>
        <authorList>
            <person name="Baig S."/>
            <person name="Overballe-Petersen S."/>
            <person name="Kaspar U."/>
            <person name="Rendboe A."/>
            <person name="de Man T."/>
            <person name="Liu C."/>
            <person name="Price L.B."/>
            <person name="Stegger M."/>
            <person name="Becker K."/>
            <person name="Skytt Andersen P."/>
        </authorList>
    </citation>
    <scope>NUCLEOTIDE SEQUENCE [LARGE SCALE GENOMIC DNA]</scope>
    <source>
        <strain evidence="7 11">83VPs-KB5</strain>
    </source>
</reference>
<evidence type="ECO:0000313" key="10">
    <source>
        <dbReference type="Proteomes" id="UP000249099"/>
    </source>
</evidence>
<dbReference type="GO" id="GO:0003700">
    <property type="term" value="F:DNA-binding transcription factor activity"/>
    <property type="evidence" value="ECO:0007669"/>
    <property type="project" value="TreeGrafter"/>
</dbReference>
<reference evidence="6 9" key="1">
    <citation type="submission" date="2017-01" db="EMBL/GenBank/DDBJ databases">
        <title>Complete Genome Sequence of Dolosigranulum pigrum isolated from a Patient with interstitial lung disease.</title>
        <authorList>
            <person name="Mukhopadhyay R."/>
            <person name="Joaquin J."/>
            <person name="Hogue R."/>
            <person name="Fitzgerald S."/>
            <person name="Jospin G."/>
            <person name="Eisen J.A."/>
            <person name="Chaturvedi V."/>
        </authorList>
    </citation>
    <scope>NUCLEOTIDE SEQUENCE [LARGE SCALE GENOMIC DNA]</scope>
    <source>
        <strain evidence="6 9">15S00348</strain>
    </source>
</reference>
<evidence type="ECO:0000313" key="7">
    <source>
        <dbReference type="EMBL" id="QDO90906.1"/>
    </source>
</evidence>
<accession>A0A1S8KQB7</accession>
<evidence type="ECO:0000256" key="2">
    <source>
        <dbReference type="ARBA" id="ARBA00023125"/>
    </source>
</evidence>